<proteinExistence type="inferred from homology"/>
<accession>A0A6A3AAZ9</accession>
<evidence type="ECO:0000256" key="3">
    <source>
        <dbReference type="ARBA" id="ARBA00022946"/>
    </source>
</evidence>
<evidence type="ECO:0000313" key="5">
    <source>
        <dbReference type="EMBL" id="KAE8700887.1"/>
    </source>
</evidence>
<reference evidence="5" key="1">
    <citation type="submission" date="2019-09" db="EMBL/GenBank/DDBJ databases">
        <title>Draft genome information of white flower Hibiscus syriacus.</title>
        <authorList>
            <person name="Kim Y.-M."/>
        </authorList>
    </citation>
    <scope>NUCLEOTIDE SEQUENCE [LARGE SCALE GENOMIC DNA]</scope>
    <source>
        <strain evidence="5">YM2019G1</strain>
    </source>
</reference>
<dbReference type="InterPro" id="IPR038538">
    <property type="entry name" value="MTERF_sf"/>
</dbReference>
<keyword evidence="3" id="KW-0809">Transit peptide</keyword>
<feature type="compositionally biased region" description="Polar residues" evidence="4">
    <location>
        <begin position="61"/>
        <end position="73"/>
    </location>
</feature>
<comment type="caution">
    <text evidence="5">The sequence shown here is derived from an EMBL/GenBank/DDBJ whole genome shotgun (WGS) entry which is preliminary data.</text>
</comment>
<dbReference type="AlphaFoldDB" id="A0A6A3AAZ9"/>
<comment type="similarity">
    <text evidence="1">Belongs to the mTERF family.</text>
</comment>
<protein>
    <submittedName>
        <fullName evidence="5">Cytokinin riboside 5'-monophosphate phosphoribohydrolase LOG7</fullName>
    </submittedName>
</protein>
<keyword evidence="2" id="KW-0804">Transcription</keyword>
<dbReference type="SMART" id="SM00733">
    <property type="entry name" value="Mterf"/>
    <property type="match status" value="3"/>
</dbReference>
<organism evidence="5 6">
    <name type="scientific">Hibiscus syriacus</name>
    <name type="common">Rose of Sharon</name>
    <dbReference type="NCBI Taxonomy" id="106335"/>
    <lineage>
        <taxon>Eukaryota</taxon>
        <taxon>Viridiplantae</taxon>
        <taxon>Streptophyta</taxon>
        <taxon>Embryophyta</taxon>
        <taxon>Tracheophyta</taxon>
        <taxon>Spermatophyta</taxon>
        <taxon>Magnoliopsida</taxon>
        <taxon>eudicotyledons</taxon>
        <taxon>Gunneridae</taxon>
        <taxon>Pentapetalae</taxon>
        <taxon>rosids</taxon>
        <taxon>malvids</taxon>
        <taxon>Malvales</taxon>
        <taxon>Malvaceae</taxon>
        <taxon>Malvoideae</taxon>
        <taxon>Hibiscus</taxon>
    </lineage>
</organism>
<dbReference type="PANTHER" id="PTHR13068:SF46">
    <property type="entry name" value="OS03G0360600 PROTEIN"/>
    <property type="match status" value="1"/>
</dbReference>
<sequence length="289" mass="33095">MRSGRNKNTGQCRLLSPYTMQDTLPFISKNNPFPPLLYSYHLKHYDFPSLSRHRNLHFPTLSSKTSLPQNPNLQIPSISTIPPPPQPNSRSDFQEKMLYLDSIGLDFFSLIQHHPPIISSSLHHLKFTVDFLASMNFTTLELRRILSMCPHILTVEPTSLLPVFTFLLREARVNGSDLKRVINRRPRLLACNVETQLRPTLYFLQSIGISETSEVEFNNRLEACCNSTLPLKGSPLWCRENWATLQPFPSRSIHGSRNPSQWPPKCTALRVEMAQWNNPTGHRSAPKVD</sequence>
<dbReference type="Proteomes" id="UP000436088">
    <property type="component" value="Unassembled WGS sequence"/>
</dbReference>
<keyword evidence="2" id="KW-0805">Transcription regulation</keyword>
<evidence type="ECO:0000256" key="4">
    <source>
        <dbReference type="SAM" id="MobiDB-lite"/>
    </source>
</evidence>
<dbReference type="InterPro" id="IPR003690">
    <property type="entry name" value="MTERF"/>
</dbReference>
<dbReference type="EMBL" id="VEPZ02001027">
    <property type="protein sequence ID" value="KAE8700887.1"/>
    <property type="molecule type" value="Genomic_DNA"/>
</dbReference>
<keyword evidence="6" id="KW-1185">Reference proteome</keyword>
<gene>
    <name evidence="5" type="ORF">F3Y22_tig00110551pilonHSYRG00015</name>
</gene>
<keyword evidence="2" id="KW-0806">Transcription termination</keyword>
<dbReference type="Pfam" id="PF02536">
    <property type="entry name" value="mTERF"/>
    <property type="match status" value="1"/>
</dbReference>
<dbReference type="Gene3D" id="1.25.70.10">
    <property type="entry name" value="Transcription termination factor 3, mitochondrial"/>
    <property type="match status" value="1"/>
</dbReference>
<dbReference type="GO" id="GO:0016787">
    <property type="term" value="F:hydrolase activity"/>
    <property type="evidence" value="ECO:0007669"/>
    <property type="project" value="UniProtKB-KW"/>
</dbReference>
<dbReference type="GO" id="GO:0006353">
    <property type="term" value="P:DNA-templated transcription termination"/>
    <property type="evidence" value="ECO:0007669"/>
    <property type="project" value="UniProtKB-KW"/>
</dbReference>
<evidence type="ECO:0000313" key="6">
    <source>
        <dbReference type="Proteomes" id="UP000436088"/>
    </source>
</evidence>
<name>A0A6A3AAZ9_HIBSY</name>
<evidence type="ECO:0000256" key="1">
    <source>
        <dbReference type="ARBA" id="ARBA00007692"/>
    </source>
</evidence>
<evidence type="ECO:0000256" key="2">
    <source>
        <dbReference type="ARBA" id="ARBA00022472"/>
    </source>
</evidence>
<dbReference type="PANTHER" id="PTHR13068">
    <property type="entry name" value="CGI-12 PROTEIN-RELATED"/>
    <property type="match status" value="1"/>
</dbReference>
<dbReference type="GO" id="GO:0003676">
    <property type="term" value="F:nucleic acid binding"/>
    <property type="evidence" value="ECO:0007669"/>
    <property type="project" value="InterPro"/>
</dbReference>
<feature type="region of interest" description="Disordered" evidence="4">
    <location>
        <begin position="61"/>
        <end position="92"/>
    </location>
</feature>